<dbReference type="Proteomes" id="UP001550044">
    <property type="component" value="Unassembled WGS sequence"/>
</dbReference>
<keyword evidence="2" id="KW-0472">Membrane</keyword>
<evidence type="ECO:0000256" key="1">
    <source>
        <dbReference type="SAM" id="MobiDB-lite"/>
    </source>
</evidence>
<keyword evidence="2" id="KW-0812">Transmembrane</keyword>
<gene>
    <name evidence="3" type="ORF">ABZV61_37100</name>
</gene>
<comment type="caution">
    <text evidence="3">The sequence shown here is derived from an EMBL/GenBank/DDBJ whole genome shotgun (WGS) entry which is preliminary data.</text>
</comment>
<feature type="region of interest" description="Disordered" evidence="1">
    <location>
        <begin position="298"/>
        <end position="324"/>
    </location>
</feature>
<proteinExistence type="predicted"/>
<protein>
    <recommendedName>
        <fullName evidence="5">Large membrane protein</fullName>
    </recommendedName>
</protein>
<dbReference type="RefSeq" id="WP_356674922.1">
    <property type="nucleotide sequence ID" value="NZ_JBEXEF010000235.1"/>
</dbReference>
<organism evidence="3 4">
    <name type="scientific">Streptomyces sp. 900116325</name>
    <dbReference type="NCBI Taxonomy" id="3154295"/>
    <lineage>
        <taxon>Bacteria</taxon>
        <taxon>Bacillati</taxon>
        <taxon>Actinomycetota</taxon>
        <taxon>Actinomycetes</taxon>
        <taxon>Kitasatosporales</taxon>
        <taxon>Streptomycetaceae</taxon>
        <taxon>Streptomyces</taxon>
    </lineage>
</organism>
<accession>A0ABV2ULF3</accession>
<evidence type="ECO:0008006" key="5">
    <source>
        <dbReference type="Google" id="ProtNLM"/>
    </source>
</evidence>
<feature type="region of interest" description="Disordered" evidence="1">
    <location>
        <begin position="376"/>
        <end position="403"/>
    </location>
</feature>
<keyword evidence="4" id="KW-1185">Reference proteome</keyword>
<evidence type="ECO:0000313" key="3">
    <source>
        <dbReference type="EMBL" id="MET8438244.1"/>
    </source>
</evidence>
<reference evidence="3 4" key="1">
    <citation type="submission" date="2024-06" db="EMBL/GenBank/DDBJ databases">
        <title>The Natural Products Discovery Center: Release of the First 8490 Sequenced Strains for Exploring Actinobacteria Biosynthetic Diversity.</title>
        <authorList>
            <person name="Kalkreuter E."/>
            <person name="Kautsar S.A."/>
            <person name="Yang D."/>
            <person name="Bader C.D."/>
            <person name="Teijaro C.N."/>
            <person name="Fluegel L."/>
            <person name="Davis C.M."/>
            <person name="Simpson J.R."/>
            <person name="Lauterbach L."/>
            <person name="Steele A.D."/>
            <person name="Gui C."/>
            <person name="Meng S."/>
            <person name="Li G."/>
            <person name="Viehrig K."/>
            <person name="Ye F."/>
            <person name="Su P."/>
            <person name="Kiefer A.F."/>
            <person name="Nichols A."/>
            <person name="Cepeda A.J."/>
            <person name="Yan W."/>
            <person name="Fan B."/>
            <person name="Jiang Y."/>
            <person name="Adhikari A."/>
            <person name="Zheng C.-J."/>
            <person name="Schuster L."/>
            <person name="Cowan T.M."/>
            <person name="Smanski M.J."/>
            <person name="Chevrette M.G."/>
            <person name="De Carvalho L.P.S."/>
            <person name="Shen B."/>
        </authorList>
    </citation>
    <scope>NUCLEOTIDE SEQUENCE [LARGE SCALE GENOMIC DNA]</scope>
    <source>
        <strain evidence="3 4">NPDC005137</strain>
    </source>
</reference>
<name>A0ABV2ULF3_9ACTN</name>
<evidence type="ECO:0000256" key="2">
    <source>
        <dbReference type="SAM" id="Phobius"/>
    </source>
</evidence>
<feature type="transmembrane region" description="Helical" evidence="2">
    <location>
        <begin position="20"/>
        <end position="40"/>
    </location>
</feature>
<feature type="region of interest" description="Disordered" evidence="1">
    <location>
        <begin position="43"/>
        <end position="81"/>
    </location>
</feature>
<evidence type="ECO:0000313" key="4">
    <source>
        <dbReference type="Proteomes" id="UP001550044"/>
    </source>
</evidence>
<feature type="compositionally biased region" description="Low complexity" evidence="1">
    <location>
        <begin position="50"/>
        <end position="65"/>
    </location>
</feature>
<dbReference type="EMBL" id="JBEXIP010000054">
    <property type="protein sequence ID" value="MET8438244.1"/>
    <property type="molecule type" value="Genomic_DNA"/>
</dbReference>
<sequence length="486" mass="48960">MSTERPDNDVIRPRRRYRAAVASVVAAVLLAGGGGAYWAATAADDRSGSSDDAAPLLALDEAPGGTDSPTAPPEGIAVGEPDPSGGGVVYRAAGELPDGPDTAAVHRAKGTVSAAEVARLAKALGVAGTPQAEGTAWKVGSDGDGSGPLLRVNKQAPGTWTFARYGSGGTDNCRSTTVCSSKDMAPGGTGSPVSEKAAKAAAAPVLKAVGQDDAALDARQLMGAVRVVNANPVVDGLPTYGWATGIQVGPDGEVTGGSGQLKGLEKGTEYPVISAGDALNQLNRAGRANASRSGIGGCATPVPLEDGTPKSPGNSCGTRNGAERGTTTVTVDKAVFGLGMRYVEGEQTLVPSWLFSVHPAAGGTGNTVAQVAVDPDSLAKPSKTPTPRRTPDPGPGDAARSQRPLISYSAAGRTLEVTFWGGVCSTYAASATESADAVRVTITESNPDPKKVCIMIAKKLTRTVTLDTPLGDRKVLDTTGGVVPRG</sequence>
<keyword evidence="2" id="KW-1133">Transmembrane helix</keyword>